<evidence type="ECO:0000313" key="3">
    <source>
        <dbReference type="Proteomes" id="UP000270296"/>
    </source>
</evidence>
<sequence length="135" mass="15344">MQNFGSFSRLILILSLVNFLSQVNRSSANSEEFVSDEEDLVIRLNKIKAKVTFYGPDSKMTFKLSDLSTDTSKVSLNADQPFYIIVHGFGSFPRWVPKVCEALFERSSVSEGRGLQSHFKMEAYVKTFVRTLMLT</sequence>
<reference evidence="2 3" key="2">
    <citation type="submission" date="2018-11" db="EMBL/GenBank/DDBJ databases">
        <authorList>
            <consortium name="Pathogen Informatics"/>
        </authorList>
    </citation>
    <scope>NUCLEOTIDE SEQUENCE [LARGE SCALE GENOMIC DNA]</scope>
</reference>
<evidence type="ECO:0000313" key="4">
    <source>
        <dbReference type="WBParaSite" id="SBAD_0001275701-mRNA-1"/>
    </source>
</evidence>
<evidence type="ECO:0000313" key="2">
    <source>
        <dbReference type="EMBL" id="VDP47550.1"/>
    </source>
</evidence>
<dbReference type="WBParaSite" id="SBAD_0001275701-mRNA-1">
    <property type="protein sequence ID" value="SBAD_0001275701-mRNA-1"/>
    <property type="gene ID" value="SBAD_0001275701"/>
</dbReference>
<proteinExistence type="predicted"/>
<reference evidence="4" key="1">
    <citation type="submission" date="2016-06" db="UniProtKB">
        <authorList>
            <consortium name="WormBaseParasite"/>
        </authorList>
    </citation>
    <scope>IDENTIFICATION</scope>
</reference>
<dbReference type="AlphaFoldDB" id="A0A183J903"/>
<dbReference type="Proteomes" id="UP000270296">
    <property type="component" value="Unassembled WGS sequence"/>
</dbReference>
<keyword evidence="3" id="KW-1185">Reference proteome</keyword>
<keyword evidence="1" id="KW-0732">Signal</keyword>
<dbReference type="EMBL" id="UZAM01017532">
    <property type="protein sequence ID" value="VDP47550.1"/>
    <property type="molecule type" value="Genomic_DNA"/>
</dbReference>
<evidence type="ECO:0000256" key="1">
    <source>
        <dbReference type="SAM" id="SignalP"/>
    </source>
</evidence>
<feature type="signal peptide" evidence="1">
    <location>
        <begin position="1"/>
        <end position="28"/>
    </location>
</feature>
<name>A0A183J903_9BILA</name>
<gene>
    <name evidence="2" type="ORF">SBAD_LOCUS12353</name>
</gene>
<protein>
    <submittedName>
        <fullName evidence="4">Lipase domain-containing protein</fullName>
    </submittedName>
</protein>
<feature type="chain" id="PRO_5043140470" evidence="1">
    <location>
        <begin position="29"/>
        <end position="135"/>
    </location>
</feature>
<organism evidence="4">
    <name type="scientific">Soboliphyme baturini</name>
    <dbReference type="NCBI Taxonomy" id="241478"/>
    <lineage>
        <taxon>Eukaryota</taxon>
        <taxon>Metazoa</taxon>
        <taxon>Ecdysozoa</taxon>
        <taxon>Nematoda</taxon>
        <taxon>Enoplea</taxon>
        <taxon>Dorylaimia</taxon>
        <taxon>Dioctophymatida</taxon>
        <taxon>Dioctophymatoidea</taxon>
        <taxon>Soboliphymatidae</taxon>
        <taxon>Soboliphyme</taxon>
    </lineage>
</organism>
<accession>A0A183J903</accession>